<protein>
    <submittedName>
        <fullName evidence="8">Sulfite reductase (NADPH) flavoprotein alpha-component</fullName>
    </submittedName>
</protein>
<dbReference type="PANTHER" id="PTHR19384:SF128">
    <property type="entry name" value="NADPH OXIDOREDUCTASE A"/>
    <property type="match status" value="1"/>
</dbReference>
<dbReference type="PROSITE" id="PS50902">
    <property type="entry name" value="FLAVODOXIN_LIKE"/>
    <property type="match status" value="1"/>
</dbReference>
<comment type="caution">
    <text evidence="8">The sequence shown here is derived from an EMBL/GenBank/DDBJ whole genome shotgun (WGS) entry which is preliminary data.</text>
</comment>
<dbReference type="InterPro" id="IPR029039">
    <property type="entry name" value="Flavoprotein-like_sf"/>
</dbReference>
<dbReference type="OrthoDB" id="9789468at2"/>
<keyword evidence="4" id="KW-0198">Cysteine biosynthesis</keyword>
<keyword evidence="5" id="KW-0472">Membrane</keyword>
<keyword evidence="5" id="KW-1133">Transmembrane helix</keyword>
<evidence type="ECO:0000313" key="9">
    <source>
        <dbReference type="Proteomes" id="UP000244168"/>
    </source>
</evidence>
<feature type="domain" description="FAD-binding FR-type" evidence="7">
    <location>
        <begin position="494"/>
        <end position="592"/>
    </location>
</feature>
<keyword evidence="5" id="KW-0812">Transmembrane</keyword>
<dbReference type="GO" id="GO:0005829">
    <property type="term" value="C:cytosol"/>
    <property type="evidence" value="ECO:0007669"/>
    <property type="project" value="TreeGrafter"/>
</dbReference>
<evidence type="ECO:0000256" key="5">
    <source>
        <dbReference type="SAM" id="Phobius"/>
    </source>
</evidence>
<dbReference type="EMBL" id="QAOQ01000007">
    <property type="protein sequence ID" value="PTQ93998.1"/>
    <property type="molecule type" value="Genomic_DNA"/>
</dbReference>
<dbReference type="Pfam" id="PF00175">
    <property type="entry name" value="NAD_binding_1"/>
    <property type="match status" value="1"/>
</dbReference>
<dbReference type="InterPro" id="IPR001433">
    <property type="entry name" value="OxRdtase_FAD/NAD-bd"/>
</dbReference>
<evidence type="ECO:0000259" key="6">
    <source>
        <dbReference type="PROSITE" id="PS50902"/>
    </source>
</evidence>
<dbReference type="PROSITE" id="PS51384">
    <property type="entry name" value="FAD_FR"/>
    <property type="match status" value="1"/>
</dbReference>
<evidence type="ECO:0000259" key="7">
    <source>
        <dbReference type="PROSITE" id="PS51384"/>
    </source>
</evidence>
<dbReference type="InterPro" id="IPR001709">
    <property type="entry name" value="Flavoprot_Pyr_Nucl_cyt_Rdtase"/>
</dbReference>
<dbReference type="Gene3D" id="3.40.50.80">
    <property type="entry name" value="Nucleotide-binding domain of ferredoxin-NADP reductase (FNR) module"/>
    <property type="match status" value="1"/>
</dbReference>
<dbReference type="InterPro" id="IPR017938">
    <property type="entry name" value="Riboflavin_synthase-like_b-brl"/>
</dbReference>
<reference evidence="8 9" key="1">
    <citation type="submission" date="2018-04" db="EMBL/GenBank/DDBJ databases">
        <title>Genomic Encyclopedia of Archaeal and Bacterial Type Strains, Phase II (KMG-II): from individual species to whole genera.</title>
        <authorList>
            <person name="Goeker M."/>
        </authorList>
    </citation>
    <scope>NUCLEOTIDE SEQUENCE [LARGE SCALE GENOMIC DNA]</scope>
    <source>
        <strain evidence="8 9">DSM 26809</strain>
    </source>
</reference>
<gene>
    <name evidence="8" type="ORF">C8P68_10759</name>
</gene>
<feature type="domain" description="Flavodoxin-like" evidence="6">
    <location>
        <begin position="341"/>
        <end position="480"/>
    </location>
</feature>
<dbReference type="GO" id="GO:0050660">
    <property type="term" value="F:flavin adenine dinucleotide binding"/>
    <property type="evidence" value="ECO:0007669"/>
    <property type="project" value="TreeGrafter"/>
</dbReference>
<comment type="cofactor">
    <cofactor evidence="1">
        <name>FMN</name>
        <dbReference type="ChEBI" id="CHEBI:58210"/>
    </cofactor>
</comment>
<evidence type="ECO:0000256" key="2">
    <source>
        <dbReference type="ARBA" id="ARBA00022630"/>
    </source>
</evidence>
<dbReference type="InterPro" id="IPR005625">
    <property type="entry name" value="PepSY-ass_TM"/>
</dbReference>
<dbReference type="Pfam" id="PF00258">
    <property type="entry name" value="Flavodoxin_1"/>
    <property type="match status" value="1"/>
</dbReference>
<dbReference type="GO" id="GO:0010181">
    <property type="term" value="F:FMN binding"/>
    <property type="evidence" value="ECO:0007669"/>
    <property type="project" value="InterPro"/>
</dbReference>
<sequence length="730" mass="81829">MTISVWRYSHLALAVSSFLFLALASLTGIILAFEPIGQQMSNYRVKDFDRITVAQAVTTLKKTYPGITDIDVDTYGFVTVKGTDAAGKKVLACVDARTGKVLGAPPKQSEFFQWVTAFHRSLFLHETGRAFVGVIAFLLSLIAVSGTALVIQRQRSFKRFFARIVNENFSQYWHVVLGRLSLIPIIIIALTGTYLSLSRFNFFPDKKIVHKIDIDHMKTDPQRKLAEFPVFKNTLLADVRTIQFPFSEFPEDYFTLKLQDRELVVNQFTGDVLSNISHQKTTIWLNLSLELHTGRSNIIWALVLAVASANILFFIWSGFAITLKRRSGRVKNKFKADESQIIILTGSENGSTTVYAASVYRQLIKQGYKAYLTDLNSYEVFPQAGQFIIMTATYGVGDAPSNASKFAALMSKYPQQQTVKYSVLGFGSHAYPDFCKFAFEVNQSLLKTNWAEPLIDIHTVNDKSPADFSLWAEAWSQQSNIDLSLPLELTQLPKKLRKLRVISNTKTGNDSQTFLLRLETKRSTKVTSGDLLAIYPAGDHRERLYSIGMVDDQIQLSVKLHQGGLGSEFLHRLNAGDLLQARIVENPHFRFPVEAPSVVMIANGTGIAPFLGMIAQNKSQTVVSLYCGFRQKASFEPYADFLKEQQNLGRLEQLRLALSREGEKQYVSDLLAADASFIAKTLQEGGILMLCGSLAMQKDVLRLLDSICAAFTHHPISYFQSHSQILMDCY</sequence>
<dbReference type="InterPro" id="IPR017927">
    <property type="entry name" value="FAD-bd_FR_type"/>
</dbReference>
<dbReference type="GO" id="GO:0016491">
    <property type="term" value="F:oxidoreductase activity"/>
    <property type="evidence" value="ECO:0007669"/>
    <property type="project" value="InterPro"/>
</dbReference>
<dbReference type="PRINTS" id="PR00371">
    <property type="entry name" value="FPNCR"/>
</dbReference>
<dbReference type="Pfam" id="PF03929">
    <property type="entry name" value="PepSY_TM"/>
    <property type="match status" value="1"/>
</dbReference>
<dbReference type="SUPFAM" id="SSF52343">
    <property type="entry name" value="Ferredoxin reductase-like, C-terminal NADP-linked domain"/>
    <property type="match status" value="1"/>
</dbReference>
<keyword evidence="9" id="KW-1185">Reference proteome</keyword>
<evidence type="ECO:0000313" key="8">
    <source>
        <dbReference type="EMBL" id="PTQ93998.1"/>
    </source>
</evidence>
<dbReference type="InterPro" id="IPR008254">
    <property type="entry name" value="Flavodoxin/NO_synth"/>
</dbReference>
<dbReference type="GO" id="GO:0019344">
    <property type="term" value="P:cysteine biosynthetic process"/>
    <property type="evidence" value="ECO:0007669"/>
    <property type="project" value="UniProtKB-KW"/>
</dbReference>
<feature type="transmembrane region" description="Helical" evidence="5">
    <location>
        <begin position="130"/>
        <end position="151"/>
    </location>
</feature>
<proteinExistence type="predicted"/>
<dbReference type="SUPFAM" id="SSF63380">
    <property type="entry name" value="Riboflavin synthase domain-like"/>
    <property type="match status" value="1"/>
</dbReference>
<dbReference type="RefSeq" id="WP_107830316.1">
    <property type="nucleotide sequence ID" value="NZ_CP160205.1"/>
</dbReference>
<dbReference type="SUPFAM" id="SSF52218">
    <property type="entry name" value="Flavoproteins"/>
    <property type="match status" value="1"/>
</dbReference>
<dbReference type="PANTHER" id="PTHR19384">
    <property type="entry name" value="NITRIC OXIDE SYNTHASE-RELATED"/>
    <property type="match status" value="1"/>
</dbReference>
<feature type="transmembrane region" description="Helical" evidence="5">
    <location>
        <begin position="172"/>
        <end position="197"/>
    </location>
</feature>
<keyword evidence="3" id="KW-0288">FMN</keyword>
<keyword evidence="4" id="KW-0028">Amino-acid biosynthesis</keyword>
<evidence type="ECO:0000256" key="1">
    <source>
        <dbReference type="ARBA" id="ARBA00001917"/>
    </source>
</evidence>
<name>A0A2T5J631_9SPHI</name>
<dbReference type="InterPro" id="IPR039261">
    <property type="entry name" value="FNR_nucleotide-bd"/>
</dbReference>
<dbReference type="Gene3D" id="3.40.50.360">
    <property type="match status" value="1"/>
</dbReference>
<evidence type="ECO:0000256" key="3">
    <source>
        <dbReference type="ARBA" id="ARBA00022643"/>
    </source>
</evidence>
<evidence type="ECO:0000256" key="4">
    <source>
        <dbReference type="ARBA" id="ARBA00023192"/>
    </source>
</evidence>
<dbReference type="Proteomes" id="UP000244168">
    <property type="component" value="Unassembled WGS sequence"/>
</dbReference>
<organism evidence="8 9">
    <name type="scientific">Mucilaginibacter yixingensis</name>
    <dbReference type="NCBI Taxonomy" id="1295612"/>
    <lineage>
        <taxon>Bacteria</taxon>
        <taxon>Pseudomonadati</taxon>
        <taxon>Bacteroidota</taxon>
        <taxon>Sphingobacteriia</taxon>
        <taxon>Sphingobacteriales</taxon>
        <taxon>Sphingobacteriaceae</taxon>
        <taxon>Mucilaginibacter</taxon>
    </lineage>
</organism>
<keyword evidence="2" id="KW-0285">Flavoprotein</keyword>
<accession>A0A2T5J631</accession>
<dbReference type="AlphaFoldDB" id="A0A2T5J631"/>
<feature type="transmembrane region" description="Helical" evidence="5">
    <location>
        <begin position="298"/>
        <end position="323"/>
    </location>
</feature>